<feature type="domain" description="ABC3 transporter permease C-terminal" evidence="8">
    <location>
        <begin position="723"/>
        <end position="830"/>
    </location>
</feature>
<evidence type="ECO:0000256" key="3">
    <source>
        <dbReference type="ARBA" id="ARBA00022475"/>
    </source>
</evidence>
<proteinExistence type="inferred from homology"/>
<keyword evidence="4 7" id="KW-0812">Transmembrane</keyword>
<reference evidence="9 10" key="1">
    <citation type="submission" date="2020-03" db="EMBL/GenBank/DDBJ databases">
        <title>Complete genome of Arcanobacterium buesumensis sp. nov. strain 2701.</title>
        <authorList>
            <person name="Borowiak M."/>
            <person name="Alssahen M."/>
            <person name="Laemmler C."/>
            <person name="Malorny B."/>
            <person name="Hassan A."/>
            <person name="Prenger-Berninghoff E."/>
            <person name="Ploetz M."/>
            <person name="Abdulmawjood A."/>
        </authorList>
    </citation>
    <scope>NUCLEOTIDE SEQUENCE [LARGE SCALE GENOMIC DNA]</scope>
    <source>
        <strain evidence="9 10">2701</strain>
    </source>
</reference>
<feature type="transmembrane region" description="Helical" evidence="7">
    <location>
        <begin position="433"/>
        <end position="453"/>
    </location>
</feature>
<keyword evidence="10" id="KW-1185">Reference proteome</keyword>
<dbReference type="InterPro" id="IPR003838">
    <property type="entry name" value="ABC3_permease_C"/>
</dbReference>
<feature type="transmembrane region" description="Helical" evidence="7">
    <location>
        <begin position="300"/>
        <end position="322"/>
    </location>
</feature>
<evidence type="ECO:0000256" key="7">
    <source>
        <dbReference type="SAM" id="Phobius"/>
    </source>
</evidence>
<protein>
    <submittedName>
        <fullName evidence="9">ABC transporter permease</fullName>
    </submittedName>
</protein>
<dbReference type="KEGG" id="arca:HC352_02120"/>
<feature type="transmembrane region" description="Helical" evidence="7">
    <location>
        <begin position="353"/>
        <end position="377"/>
    </location>
</feature>
<organism evidence="9 10">
    <name type="scientific">Arcanobacterium buesumense</name>
    <dbReference type="NCBI Taxonomy" id="2722751"/>
    <lineage>
        <taxon>Bacteria</taxon>
        <taxon>Bacillati</taxon>
        <taxon>Actinomycetota</taxon>
        <taxon>Actinomycetes</taxon>
        <taxon>Actinomycetales</taxon>
        <taxon>Actinomycetaceae</taxon>
        <taxon>Arcanobacterium</taxon>
    </lineage>
</organism>
<evidence type="ECO:0000256" key="2">
    <source>
        <dbReference type="ARBA" id="ARBA00005236"/>
    </source>
</evidence>
<feature type="transmembrane region" description="Helical" evidence="7">
    <location>
        <begin position="398"/>
        <end position="421"/>
    </location>
</feature>
<evidence type="ECO:0000259" key="8">
    <source>
        <dbReference type="Pfam" id="PF02687"/>
    </source>
</evidence>
<dbReference type="Pfam" id="PF02687">
    <property type="entry name" value="FtsX"/>
    <property type="match status" value="2"/>
</dbReference>
<evidence type="ECO:0000256" key="6">
    <source>
        <dbReference type="ARBA" id="ARBA00023136"/>
    </source>
</evidence>
<name>A0A6H2EL16_9ACTO</name>
<dbReference type="Proteomes" id="UP000502298">
    <property type="component" value="Chromosome"/>
</dbReference>
<evidence type="ECO:0000313" key="10">
    <source>
        <dbReference type="Proteomes" id="UP000502298"/>
    </source>
</evidence>
<dbReference type="GO" id="GO:0098797">
    <property type="term" value="C:plasma membrane protein complex"/>
    <property type="evidence" value="ECO:0007669"/>
    <property type="project" value="TreeGrafter"/>
</dbReference>
<keyword evidence="5 7" id="KW-1133">Transmembrane helix</keyword>
<sequence length="850" mass="93754">MLAFVFEHVVAYWRLYLVPIIVTLVSTMFIFLGLAAQEYADQSASYSAQALLTSADVNVHNSDLPGRDFLTQVEQLPTVNEAYSATPLWGSVMSSSGSAQVKIGSIPPKSFRNEDFYKGSYPTNPDEIALPVAIARALDITVGDRLILTIPCLNTHGITKEVVVRGLYSYSPLNESFDSLFNAISGMDMRDLWEKTAGQQPIAKSVIRVTKQENVGIEEFKDSLLDIPGTVVVTREQAYEQHLRHINAYISNLRGAGHGILLLPALGSLSALYFAGRKILHSRTGDYRILISLGATQSHIFLLALLQLLLVGILSITAGMLVGHILGKLLHLLIQFIPGYHFLSPYYRPSAFAGIQTMLIMLTTLCLAAISGAWHTAGSPLFLVRPPAKKTQIFIRATRWFAGIVLMTTLLVFSALASRHVQNIDSWSSYTDALALLGVALLVFGSLVAHLYATRLFRRLLTRTQNPLALFLSANPGTKPDVFHHALFSSRLVVLGVAMLVIVLTTYSSSSYSVNHSANKVSPYDITVTADENSPSGISDSVISTISSYPGVDSFLPVTHATLSLTNRYTDLESTDMRVRAVDPDQAQAYFSPSEHADIPVPGTIFVPRDVMSHLGLTAGDSLEFMADDGSLVLFSVKTASSPWVVMDLSDLGLLSSAPVVDEVWVRATESQHSDLSKYFVKFRSSLISKQLSEPFRVDTGVSYDVLTSAERANWIIPLLSLLIFYGLIASLIAQLATTTYHHEHHRDNTRLLLSLGVSTTRLERSYIIENLGYVCIHIIIGALLGLSSMPLLWFYLLGSHYHEDLFIPFISIGMLVGLLLFFTLAFVFIRTNYQRRIIPYDKYLDVTYP</sequence>
<dbReference type="AlphaFoldDB" id="A0A6H2EL16"/>
<keyword evidence="3" id="KW-1003">Cell membrane</keyword>
<comment type="subcellular location">
    <subcellularLocation>
        <location evidence="1">Cell membrane</location>
        <topology evidence="1">Multi-pass membrane protein</topology>
    </subcellularLocation>
</comment>
<gene>
    <name evidence="9" type="ORF">HC352_02120</name>
</gene>
<feature type="domain" description="ABC3 transporter permease C-terminal" evidence="8">
    <location>
        <begin position="262"/>
        <end position="369"/>
    </location>
</feature>
<dbReference type="EMBL" id="CP050804">
    <property type="protein sequence ID" value="QJC21432.1"/>
    <property type="molecule type" value="Genomic_DNA"/>
</dbReference>
<feature type="transmembrane region" description="Helical" evidence="7">
    <location>
        <begin position="772"/>
        <end position="794"/>
    </location>
</feature>
<accession>A0A6H2EL16</accession>
<feature type="transmembrane region" description="Helical" evidence="7">
    <location>
        <begin position="715"/>
        <end position="737"/>
    </location>
</feature>
<keyword evidence="6 7" id="KW-0472">Membrane</keyword>
<comment type="similarity">
    <text evidence="2">Belongs to the ABC-4 integral membrane protein family. LolC/E subfamily.</text>
</comment>
<evidence type="ECO:0000256" key="4">
    <source>
        <dbReference type="ARBA" id="ARBA00022692"/>
    </source>
</evidence>
<evidence type="ECO:0000313" key="9">
    <source>
        <dbReference type="EMBL" id="QJC21432.1"/>
    </source>
</evidence>
<feature type="transmembrane region" description="Helical" evidence="7">
    <location>
        <begin position="492"/>
        <end position="510"/>
    </location>
</feature>
<feature type="transmembrane region" description="Helical" evidence="7">
    <location>
        <begin position="806"/>
        <end position="830"/>
    </location>
</feature>
<dbReference type="GO" id="GO:0044874">
    <property type="term" value="P:lipoprotein localization to outer membrane"/>
    <property type="evidence" value="ECO:0007669"/>
    <property type="project" value="TreeGrafter"/>
</dbReference>
<feature type="transmembrane region" description="Helical" evidence="7">
    <location>
        <begin position="12"/>
        <end position="36"/>
    </location>
</feature>
<dbReference type="PANTHER" id="PTHR30489">
    <property type="entry name" value="LIPOPROTEIN-RELEASING SYSTEM TRANSMEMBRANE PROTEIN LOLE"/>
    <property type="match status" value="1"/>
</dbReference>
<evidence type="ECO:0000256" key="5">
    <source>
        <dbReference type="ARBA" id="ARBA00022989"/>
    </source>
</evidence>
<dbReference type="PANTHER" id="PTHR30489:SF0">
    <property type="entry name" value="LIPOPROTEIN-RELEASING SYSTEM TRANSMEMBRANE PROTEIN LOLE"/>
    <property type="match status" value="1"/>
</dbReference>
<evidence type="ECO:0000256" key="1">
    <source>
        <dbReference type="ARBA" id="ARBA00004651"/>
    </source>
</evidence>
<dbReference type="InterPro" id="IPR051447">
    <property type="entry name" value="Lipoprotein-release_system"/>
</dbReference>
<dbReference type="RefSeq" id="WP_168917373.1">
    <property type="nucleotide sequence ID" value="NZ_CP050804.1"/>
</dbReference>